<dbReference type="EMBL" id="MH909329">
    <property type="protein sequence ID" value="QBQ66481.1"/>
    <property type="molecule type" value="Genomic_DNA"/>
</dbReference>
<accession>A0A482LZG3</accession>
<keyword evidence="1" id="KW-0614">Plasmid</keyword>
<name>A0A482LZG3_9ENTR</name>
<protein>
    <submittedName>
        <fullName evidence="1">Uncharacterized protein</fullName>
    </submittedName>
</protein>
<reference evidence="1" key="1">
    <citation type="submission" date="2018-09" db="EMBL/GenBank/DDBJ databases">
        <authorList>
            <person name="Yuan Q."/>
            <person name="Jiang X."/>
            <person name="Jing Y."/>
            <person name="Cheng Q."/>
            <person name="Zhou D."/>
        </authorList>
    </citation>
    <scope>NUCLEOTIDE SEQUENCE</scope>
    <source>
        <strain evidence="1">150707804</strain>
        <plasmid evidence="1">p707804-3FII</plasmid>
    </source>
</reference>
<proteinExistence type="predicted"/>
<geneLocation type="plasmid" evidence="1">
    <name>p707804-3FII</name>
</geneLocation>
<evidence type="ECO:0000313" key="1">
    <source>
        <dbReference type="EMBL" id="QBQ66481.1"/>
    </source>
</evidence>
<sequence length="89" mass="10347">MTHLEHDVTHFDHDMTHQLHVATHLIHNTTHPNPLNALSDVACSDRGSIWNYMDPFRISNWIVLLDLTGVYVDNFLKSERMKRNKAKIA</sequence>
<organism evidence="1">
    <name type="scientific">Leclercia adecarboxylata</name>
    <dbReference type="NCBI Taxonomy" id="83655"/>
    <lineage>
        <taxon>Bacteria</taxon>
        <taxon>Pseudomonadati</taxon>
        <taxon>Pseudomonadota</taxon>
        <taxon>Gammaproteobacteria</taxon>
        <taxon>Enterobacterales</taxon>
        <taxon>Enterobacteriaceae</taxon>
        <taxon>Leclercia</taxon>
    </lineage>
</organism>
<dbReference type="AlphaFoldDB" id="A0A482LZG3"/>